<comment type="caution">
    <text evidence="1">The sequence shown here is derived from an EMBL/GenBank/DDBJ whole genome shotgun (WGS) entry which is preliminary data.</text>
</comment>
<dbReference type="STRING" id="157687.HMPREF3180_00361"/>
<dbReference type="Proteomes" id="UP000070483">
    <property type="component" value="Unassembled WGS sequence"/>
</dbReference>
<evidence type="ECO:0000313" key="2">
    <source>
        <dbReference type="Proteomes" id="UP000070483"/>
    </source>
</evidence>
<dbReference type="PATRIC" id="fig|157687.3.peg.362"/>
<keyword evidence="2" id="KW-1185">Reference proteome</keyword>
<dbReference type="RefSeq" id="WP_060917351.1">
    <property type="nucleotide sequence ID" value="NZ_KQ960018.1"/>
</dbReference>
<dbReference type="EMBL" id="LSDD01000024">
    <property type="protein sequence ID" value="KXB69481.1"/>
    <property type="molecule type" value="Genomic_DNA"/>
</dbReference>
<accession>A0A134AP53</accession>
<name>A0A134AP53_9FUSO</name>
<dbReference type="OrthoDB" id="81503at2"/>
<gene>
    <name evidence="1" type="ORF">HMPREF3180_00361</name>
</gene>
<proteinExistence type="predicted"/>
<protein>
    <submittedName>
        <fullName evidence="1">Uncharacterized protein</fullName>
    </submittedName>
</protein>
<sequence length="134" mass="16372">MENFKKRLYDNELQEIEQEMELAGYSNNFIFYVSNHFKSFFENAYVENTTALRQLKYYSAIGTLTYNDYKSKSDLLEQYEDINIFFKNNSEYKKYGYLFFENVEKLEVLIIEKLFNDYALKYDYTEKELEELNK</sequence>
<evidence type="ECO:0000313" key="1">
    <source>
        <dbReference type="EMBL" id="KXB69481.1"/>
    </source>
</evidence>
<organism evidence="1 2">
    <name type="scientific">Leptotrichia wadei</name>
    <dbReference type="NCBI Taxonomy" id="157687"/>
    <lineage>
        <taxon>Bacteria</taxon>
        <taxon>Fusobacteriati</taxon>
        <taxon>Fusobacteriota</taxon>
        <taxon>Fusobacteriia</taxon>
        <taxon>Fusobacteriales</taxon>
        <taxon>Leptotrichiaceae</taxon>
        <taxon>Leptotrichia</taxon>
    </lineage>
</organism>
<dbReference type="AlphaFoldDB" id="A0A134AP53"/>
<reference evidence="2" key="1">
    <citation type="submission" date="2016-01" db="EMBL/GenBank/DDBJ databases">
        <authorList>
            <person name="Mitreva M."/>
            <person name="Pepin K.H."/>
            <person name="Mihindukulasuriya K.A."/>
            <person name="Fulton R."/>
            <person name="Fronick C."/>
            <person name="O'Laughlin M."/>
            <person name="Miner T."/>
            <person name="Herter B."/>
            <person name="Rosa B.A."/>
            <person name="Cordes M."/>
            <person name="Tomlinson C."/>
            <person name="Wollam A."/>
            <person name="Palsikar V.B."/>
            <person name="Mardis E.R."/>
            <person name="Wilson R.K."/>
        </authorList>
    </citation>
    <scope>NUCLEOTIDE SEQUENCE [LARGE SCALE GENOMIC DNA]</scope>
    <source>
        <strain evidence="2">KA00185</strain>
    </source>
</reference>